<gene>
    <name evidence="5" type="ORF">CTI12_AA066100</name>
</gene>
<feature type="region of interest" description="Disordered" evidence="1">
    <location>
        <begin position="609"/>
        <end position="638"/>
    </location>
</feature>
<proteinExistence type="predicted"/>
<evidence type="ECO:0000259" key="3">
    <source>
        <dbReference type="Pfam" id="PF23752"/>
    </source>
</evidence>
<evidence type="ECO:0000313" key="5">
    <source>
        <dbReference type="EMBL" id="PWA87794.1"/>
    </source>
</evidence>
<feature type="domain" description="WDR11 TPR" evidence="4">
    <location>
        <begin position="996"/>
        <end position="1075"/>
    </location>
</feature>
<dbReference type="InterPro" id="IPR015943">
    <property type="entry name" value="WD40/YVTN_repeat-like_dom_sf"/>
</dbReference>
<dbReference type="Pfam" id="PF23752">
    <property type="entry name" value="Beta-prop_WDR11_2nd"/>
    <property type="match status" value="1"/>
</dbReference>
<dbReference type="PANTHER" id="PTHR14593:SF7">
    <property type="entry name" value="WD40_YVTN REPEAT-LIKE-CONTAINING DOMAIN-CONTAINING PROTEIN-RELATED"/>
    <property type="match status" value="1"/>
</dbReference>
<dbReference type="Pfam" id="PF23753">
    <property type="entry name" value="TPR_WDR11"/>
    <property type="match status" value="2"/>
</dbReference>
<name>A0A2U1PPU7_ARTAN</name>
<dbReference type="Pfam" id="PF23751">
    <property type="entry name" value="Beta-prop_WDR11_1st"/>
    <property type="match status" value="1"/>
</dbReference>
<reference evidence="5 6" key="1">
    <citation type="journal article" date="2018" name="Mol. Plant">
        <title>The genome of Artemisia annua provides insight into the evolution of Asteraceae family and artemisinin biosynthesis.</title>
        <authorList>
            <person name="Shen Q."/>
            <person name="Zhang L."/>
            <person name="Liao Z."/>
            <person name="Wang S."/>
            <person name="Yan T."/>
            <person name="Shi P."/>
            <person name="Liu M."/>
            <person name="Fu X."/>
            <person name="Pan Q."/>
            <person name="Wang Y."/>
            <person name="Lv Z."/>
            <person name="Lu X."/>
            <person name="Zhang F."/>
            <person name="Jiang W."/>
            <person name="Ma Y."/>
            <person name="Chen M."/>
            <person name="Hao X."/>
            <person name="Li L."/>
            <person name="Tang Y."/>
            <person name="Lv G."/>
            <person name="Zhou Y."/>
            <person name="Sun X."/>
            <person name="Brodelius P.E."/>
            <person name="Rose J.K.C."/>
            <person name="Tang K."/>
        </authorList>
    </citation>
    <scope>NUCLEOTIDE SEQUENCE [LARGE SCALE GENOMIC DNA]</scope>
    <source>
        <strain evidence="6">cv. Huhao1</strain>
        <tissue evidence="5">Leaf</tissue>
    </source>
</reference>
<evidence type="ECO:0000259" key="4">
    <source>
        <dbReference type="Pfam" id="PF23753"/>
    </source>
</evidence>
<dbReference type="AlphaFoldDB" id="A0A2U1PPU7"/>
<feature type="domain" description="WDR11 first beta-propeller" evidence="2">
    <location>
        <begin position="18"/>
        <end position="378"/>
    </location>
</feature>
<feature type="region of interest" description="Disordered" evidence="1">
    <location>
        <begin position="1"/>
        <end position="23"/>
    </location>
</feature>
<dbReference type="STRING" id="35608.A0A2U1PPU7"/>
<dbReference type="Gene3D" id="2.130.10.10">
    <property type="entry name" value="YVTN repeat-like/Quinoprotein amine dehydrogenase"/>
    <property type="match status" value="3"/>
</dbReference>
<dbReference type="EMBL" id="PKPP01000876">
    <property type="protein sequence ID" value="PWA87794.1"/>
    <property type="molecule type" value="Genomic_DNA"/>
</dbReference>
<dbReference type="GO" id="GO:0005737">
    <property type="term" value="C:cytoplasm"/>
    <property type="evidence" value="ECO:0007669"/>
    <property type="project" value="TreeGrafter"/>
</dbReference>
<dbReference type="InterPro" id="IPR036322">
    <property type="entry name" value="WD40_repeat_dom_sf"/>
</dbReference>
<dbReference type="InterPro" id="IPR057854">
    <property type="entry name" value="TPR_WDR11"/>
</dbReference>
<protein>
    <submittedName>
        <fullName evidence="5">WD40/YVTN repeat-like-containing domain-containing protein</fullName>
    </submittedName>
</protein>
<feature type="domain" description="WDR11 TPR" evidence="4">
    <location>
        <begin position="856"/>
        <end position="993"/>
    </location>
</feature>
<dbReference type="PANTHER" id="PTHR14593">
    <property type="entry name" value="WD REPEAT-CONTAINING PROTEIN 11"/>
    <property type="match status" value="1"/>
</dbReference>
<dbReference type="InterPro" id="IPR057852">
    <property type="entry name" value="Beta-prop_WDR11_1st"/>
</dbReference>
<dbReference type="SUPFAM" id="SSF50978">
    <property type="entry name" value="WD40 repeat-like"/>
    <property type="match status" value="2"/>
</dbReference>
<organism evidence="5 6">
    <name type="scientific">Artemisia annua</name>
    <name type="common">Sweet wormwood</name>
    <dbReference type="NCBI Taxonomy" id="35608"/>
    <lineage>
        <taxon>Eukaryota</taxon>
        <taxon>Viridiplantae</taxon>
        <taxon>Streptophyta</taxon>
        <taxon>Embryophyta</taxon>
        <taxon>Tracheophyta</taxon>
        <taxon>Spermatophyta</taxon>
        <taxon>Magnoliopsida</taxon>
        <taxon>eudicotyledons</taxon>
        <taxon>Gunneridae</taxon>
        <taxon>Pentapetalae</taxon>
        <taxon>asterids</taxon>
        <taxon>campanulids</taxon>
        <taxon>Asterales</taxon>
        <taxon>Asteraceae</taxon>
        <taxon>Asteroideae</taxon>
        <taxon>Anthemideae</taxon>
        <taxon>Artemisiinae</taxon>
        <taxon>Artemisia</taxon>
    </lineage>
</organism>
<dbReference type="OrthoDB" id="1291858at2759"/>
<feature type="compositionally biased region" description="Low complexity" evidence="1">
    <location>
        <begin position="624"/>
        <end position="635"/>
    </location>
</feature>
<accession>A0A2U1PPU7</accession>
<comment type="caution">
    <text evidence="5">The sequence shown here is derived from an EMBL/GenBank/DDBJ whole genome shotgun (WGS) entry which is preliminary data.</text>
</comment>
<feature type="domain" description="WDR11 second beta-propeller" evidence="3">
    <location>
        <begin position="439"/>
        <end position="828"/>
    </location>
</feature>
<dbReference type="InterPro" id="IPR057853">
    <property type="entry name" value="Beta-prop_WDR11_2nd"/>
</dbReference>
<evidence type="ECO:0000256" key="1">
    <source>
        <dbReference type="SAM" id="MobiDB-lite"/>
    </source>
</evidence>
<keyword evidence="6" id="KW-1185">Reference proteome</keyword>
<dbReference type="InterPro" id="IPR039694">
    <property type="entry name" value="WDR11"/>
</dbReference>
<evidence type="ECO:0000313" key="6">
    <source>
        <dbReference type="Proteomes" id="UP000245207"/>
    </source>
</evidence>
<dbReference type="Proteomes" id="UP000245207">
    <property type="component" value="Unassembled WGS sequence"/>
</dbReference>
<evidence type="ECO:0000259" key="2">
    <source>
        <dbReference type="Pfam" id="PF23751"/>
    </source>
</evidence>
<sequence>MSLIQRPLPDSSDCMLPGPPSRNNGGSADLISTGLLAYAAGSTVPILDTRSMQLVTVFPIPPPATTSTTLTTSSLSPYVTCVRWCPTMLRLDLLSHDPTSSNSSFLLAAGDRQGRICLLDLRAKSSPPMFLETDQTLKFGVQDLCWIQARSESWIIAALTGQSLLCLFNINTGRCFYRYDVAPEIFSSIKRDPFDSRHFCVVGMKGFLLSVKVHGDLYESDVVLEEFSIGTDVSELSKLEKEVCVGGIVSNTPANALFPTYVVRLAFSPHWRHILYVTFPRELVVFDLQYEMALSRAKLPRRCGKFLDVLPDPSMLLVYCAHFDGKITAWRQNKGEQVNEMCLLDELVPSIGTSGTSPSLLAVVISQADSTLQNIWNWRMTSEGPTDNLKHIQEPKSDARVLASYDSMKDRAKQLYPSPSTLNPDKLTLKISLVGQLHLLSSTVTMLAVPSPSLTATLASGGNNPAAAVPLVALGTQNGSIDVIDVSANAVAASFSVHNSLVRGLRWLGNTRLVSFSYTQVNEKPGGFINKLVVTCLRSGYNRTFRVLQKPERAPIRALRVSSSGRYLLILFRDAPVEVWAMTKTPIMLRSLALPFTVLEWTLPTVPRPGHGAASKQSVAQDHTSAASDPTSTDSNGDQEFTESFAFALVNGALGVFEVHGRRIRDFRPKWPDASFISAEGLITAMAYRTPHVVMGDRLGNVRWWDVISGQSSSFNTHREGIRRIRFSPVVPGDRSLGRIAVLFNDNTFSVFDLDSADPLANSLLQTQYPGTLVLELDWLPVRTDKNDPLVLCIAGADSSFRLIQVNIDTKVGYGGTPQCVKERFRPMPLCSPVLLPSAHALAFRLILQYGVKPSWFNTTNMIPDKPNTQISRNLSGVKDLRSYLIDASPVGDSVVPELLLKALETYRKEGCLLDDERVRQYATVINKGCAARFAFAAAVFGETLEACFWLQLPLALKHLLNMLANKPLRKPPLKLPSILAEDKPLLTRTLSKGRLVTVGNLDAAVNLLLSTPPESSFFYPNALRAVALSSAVSRSLNELAVKVVAANMVRTDRSLSGTHLLCAVGRYQEACSQTTYDPNDESSATVKEKLQNCVD</sequence>